<dbReference type="Proteomes" id="UP001151699">
    <property type="component" value="Unassembled WGS sequence"/>
</dbReference>
<name>A0A9Q0MJX0_9DIPT</name>
<evidence type="ECO:0000313" key="2">
    <source>
        <dbReference type="Proteomes" id="UP001151699"/>
    </source>
</evidence>
<keyword evidence="2" id="KW-1185">Reference proteome</keyword>
<protein>
    <submittedName>
        <fullName evidence="1">Uncharacterized protein</fullName>
    </submittedName>
</protein>
<reference evidence="1" key="1">
    <citation type="submission" date="2022-07" db="EMBL/GenBank/DDBJ databases">
        <authorList>
            <person name="Trinca V."/>
            <person name="Uliana J.V.C."/>
            <person name="Torres T.T."/>
            <person name="Ward R.J."/>
            <person name="Monesi N."/>
        </authorList>
    </citation>
    <scope>NUCLEOTIDE SEQUENCE</scope>
    <source>
        <strain evidence="1">HSMRA1968</strain>
        <tissue evidence="1">Whole embryos</tissue>
    </source>
</reference>
<dbReference type="EMBL" id="WJQU01002625">
    <property type="protein sequence ID" value="KAJ6632644.1"/>
    <property type="molecule type" value="Genomic_DNA"/>
</dbReference>
<comment type="caution">
    <text evidence="1">The sequence shown here is derived from an EMBL/GenBank/DDBJ whole genome shotgun (WGS) entry which is preliminary data.</text>
</comment>
<feature type="non-terminal residue" evidence="1">
    <location>
        <position position="81"/>
    </location>
</feature>
<accession>A0A9Q0MJX0</accession>
<dbReference type="AlphaFoldDB" id="A0A9Q0MJX0"/>
<gene>
    <name evidence="1" type="ORF">Bhyg_16639</name>
</gene>
<organism evidence="1 2">
    <name type="scientific">Pseudolycoriella hygida</name>
    <dbReference type="NCBI Taxonomy" id="35572"/>
    <lineage>
        <taxon>Eukaryota</taxon>
        <taxon>Metazoa</taxon>
        <taxon>Ecdysozoa</taxon>
        <taxon>Arthropoda</taxon>
        <taxon>Hexapoda</taxon>
        <taxon>Insecta</taxon>
        <taxon>Pterygota</taxon>
        <taxon>Neoptera</taxon>
        <taxon>Endopterygota</taxon>
        <taxon>Diptera</taxon>
        <taxon>Nematocera</taxon>
        <taxon>Sciaroidea</taxon>
        <taxon>Sciaridae</taxon>
        <taxon>Pseudolycoriella</taxon>
    </lineage>
</organism>
<sequence length="81" mass="9566">NKKSRTPKFVPRNDDFDFSRSFIRFTTHVNSRLYIIRHNEFRVRFALSQSASDPFSTELHPLSALFCGHKFNLLMEMQGKT</sequence>
<proteinExistence type="predicted"/>
<evidence type="ECO:0000313" key="1">
    <source>
        <dbReference type="EMBL" id="KAJ6632644.1"/>
    </source>
</evidence>